<proteinExistence type="inferred from homology"/>
<dbReference type="Proteomes" id="UP000465220">
    <property type="component" value="Unassembled WGS sequence"/>
</dbReference>
<evidence type="ECO:0000256" key="13">
    <source>
        <dbReference type="ARBA" id="ARBA00022884"/>
    </source>
</evidence>
<evidence type="ECO:0000256" key="10">
    <source>
        <dbReference type="ARBA" id="ARBA00022833"/>
    </source>
</evidence>
<protein>
    <recommendedName>
        <fullName evidence="3">Dicer-like protein 1</fullName>
    </recommendedName>
</protein>
<gene>
    <name evidence="25" type="ORF">IFM60648_01490</name>
</gene>
<evidence type="ECO:0000256" key="3">
    <source>
        <dbReference type="ARBA" id="ARBA00020797"/>
    </source>
</evidence>
<dbReference type="InterPro" id="IPR036389">
    <property type="entry name" value="RNase_III_sf"/>
</dbReference>
<dbReference type="InterPro" id="IPR056755">
    <property type="entry name" value="DSRM_2"/>
</dbReference>
<dbReference type="PROSITE" id="PS00517">
    <property type="entry name" value="RNASE_3_1"/>
    <property type="match status" value="1"/>
</dbReference>
<keyword evidence="9" id="KW-0347">Helicase</keyword>
<dbReference type="PROSITE" id="PS51327">
    <property type="entry name" value="DICER_DSRBF"/>
    <property type="match status" value="1"/>
</dbReference>
<dbReference type="SMART" id="SM00490">
    <property type="entry name" value="HELICc"/>
    <property type="match status" value="1"/>
</dbReference>
<keyword evidence="7" id="KW-0547">Nucleotide-binding</keyword>
<dbReference type="InterPro" id="IPR014001">
    <property type="entry name" value="Helicase_ATP-bd"/>
</dbReference>
<keyword evidence="12" id="KW-0460">Magnesium</keyword>
<dbReference type="InterPro" id="IPR000999">
    <property type="entry name" value="RNase_III_dom"/>
</dbReference>
<keyword evidence="11" id="KW-0067">ATP-binding</keyword>
<comment type="cofactor">
    <cofactor evidence="2">
        <name>Mg(2+)</name>
        <dbReference type="ChEBI" id="CHEBI:18420"/>
    </cofactor>
</comment>
<evidence type="ECO:0000259" key="23">
    <source>
        <dbReference type="PROSITE" id="PS51194"/>
    </source>
</evidence>
<organism evidence="25 26">
    <name type="scientific">Aspergillus lentulus</name>
    <dbReference type="NCBI Taxonomy" id="293939"/>
    <lineage>
        <taxon>Eukaryota</taxon>
        <taxon>Fungi</taxon>
        <taxon>Dikarya</taxon>
        <taxon>Ascomycota</taxon>
        <taxon>Pezizomycotina</taxon>
        <taxon>Eurotiomycetes</taxon>
        <taxon>Eurotiomycetidae</taxon>
        <taxon>Eurotiales</taxon>
        <taxon>Aspergillaceae</taxon>
        <taxon>Aspergillus</taxon>
        <taxon>Aspergillus subgen. Fumigati</taxon>
    </lineage>
</organism>
<evidence type="ECO:0000259" key="20">
    <source>
        <dbReference type="PROSITE" id="PS50142"/>
    </source>
</evidence>
<evidence type="ECO:0000256" key="14">
    <source>
        <dbReference type="ARBA" id="ARBA00023118"/>
    </source>
</evidence>
<evidence type="ECO:0000256" key="1">
    <source>
        <dbReference type="ARBA" id="ARBA00001936"/>
    </source>
</evidence>
<keyword evidence="10" id="KW-0862">Zinc</keyword>
<evidence type="ECO:0000256" key="9">
    <source>
        <dbReference type="ARBA" id="ARBA00022806"/>
    </source>
</evidence>
<dbReference type="Pfam" id="PF00636">
    <property type="entry name" value="Ribonuclease_3"/>
    <property type="match status" value="2"/>
</dbReference>
<evidence type="ECO:0000313" key="26">
    <source>
        <dbReference type="Proteomes" id="UP000465220"/>
    </source>
</evidence>
<evidence type="ECO:0000259" key="24">
    <source>
        <dbReference type="PROSITE" id="PS51327"/>
    </source>
</evidence>
<feature type="domain" description="PAZ" evidence="21">
    <location>
        <begin position="910"/>
        <end position="1038"/>
    </location>
</feature>
<dbReference type="EMBL" id="BLKI01000006">
    <property type="protein sequence ID" value="GFF65161.1"/>
    <property type="molecule type" value="Genomic_DNA"/>
</dbReference>
<dbReference type="PROSITE" id="PS50007">
    <property type="entry name" value="PIPLC_X_DOMAIN"/>
    <property type="match status" value="1"/>
</dbReference>
<keyword evidence="5" id="KW-0479">Metal-binding</keyword>
<dbReference type="CDD" id="cd18034">
    <property type="entry name" value="DEXHc_dicer"/>
    <property type="match status" value="1"/>
</dbReference>
<comment type="function">
    <text evidence="16">Dicer-like endonuclease involved in cleaving double-stranded RNA in the RNA interference (RNAi) pathway. Produces 21 to 25 bp dsRNAs (siRNAs) which target the selective destruction of homologous RNAs leading to sequence-specific suppression of gene expression, called post-transcriptional gene silencing (PTGS). Part of a broad host defense response against viral infection and transposons.</text>
</comment>
<dbReference type="PANTHER" id="PTHR14950:SF62">
    <property type="entry name" value="DICER-LIKE PROTEIN 1"/>
    <property type="match status" value="1"/>
</dbReference>
<evidence type="ECO:0000256" key="11">
    <source>
        <dbReference type="ARBA" id="ARBA00022840"/>
    </source>
</evidence>
<dbReference type="SUPFAM" id="SSF69065">
    <property type="entry name" value="RNase III domain-like"/>
    <property type="match status" value="2"/>
</dbReference>
<evidence type="ECO:0000256" key="6">
    <source>
        <dbReference type="ARBA" id="ARBA00022737"/>
    </source>
</evidence>
<dbReference type="Gene3D" id="1.10.1520.10">
    <property type="entry name" value="Ribonuclease III domain"/>
    <property type="match status" value="2"/>
</dbReference>
<dbReference type="SMART" id="SM00535">
    <property type="entry name" value="RIBOc"/>
    <property type="match status" value="2"/>
</dbReference>
<dbReference type="Pfam" id="PF03368">
    <property type="entry name" value="Dicer_dimer"/>
    <property type="match status" value="1"/>
</dbReference>
<keyword evidence="14" id="KW-0051">Antiviral defense</keyword>
<feature type="compositionally biased region" description="Basic and acidic residues" evidence="19">
    <location>
        <begin position="47"/>
        <end position="63"/>
    </location>
</feature>
<dbReference type="Pfam" id="PF00271">
    <property type="entry name" value="Helicase_C"/>
    <property type="match status" value="1"/>
</dbReference>
<evidence type="ECO:0000256" key="2">
    <source>
        <dbReference type="ARBA" id="ARBA00001946"/>
    </source>
</evidence>
<evidence type="ECO:0000256" key="12">
    <source>
        <dbReference type="ARBA" id="ARBA00022842"/>
    </source>
</evidence>
<dbReference type="InterPro" id="IPR006935">
    <property type="entry name" value="Helicase/UvrB_N"/>
</dbReference>
<keyword evidence="6" id="KW-0677">Repeat</keyword>
<evidence type="ECO:0000256" key="18">
    <source>
        <dbReference type="PROSITE-ProRule" id="PRU00657"/>
    </source>
</evidence>
<comment type="similarity">
    <text evidence="17 18">Belongs to the helicase family. Dicer subfamily.</text>
</comment>
<keyword evidence="4" id="KW-0930">Antiviral protein</keyword>
<name>A0ABQ0ZUJ0_ASPLE</name>
<dbReference type="CDD" id="cd18802">
    <property type="entry name" value="SF2_C_dicer"/>
    <property type="match status" value="1"/>
</dbReference>
<evidence type="ECO:0000256" key="19">
    <source>
        <dbReference type="SAM" id="MobiDB-lite"/>
    </source>
</evidence>
<dbReference type="Gene3D" id="3.40.50.300">
    <property type="entry name" value="P-loop containing nucleotide triphosphate hydrolases"/>
    <property type="match status" value="2"/>
</dbReference>
<dbReference type="SUPFAM" id="SSF52540">
    <property type="entry name" value="P-loop containing nucleoside triphosphate hydrolases"/>
    <property type="match status" value="1"/>
</dbReference>
<evidence type="ECO:0000256" key="15">
    <source>
        <dbReference type="ARBA" id="ARBA00023211"/>
    </source>
</evidence>
<dbReference type="PANTHER" id="PTHR14950">
    <property type="entry name" value="DICER-RELATED"/>
    <property type="match status" value="1"/>
</dbReference>
<dbReference type="InterPro" id="IPR005034">
    <property type="entry name" value="Dicer_dimerisation"/>
</dbReference>
<evidence type="ECO:0000256" key="16">
    <source>
        <dbReference type="ARBA" id="ARBA00025403"/>
    </source>
</evidence>
<dbReference type="Gene3D" id="3.30.160.380">
    <property type="entry name" value="Dicer dimerisation domain"/>
    <property type="match status" value="1"/>
</dbReference>
<keyword evidence="13 18" id="KW-0694">RNA-binding</keyword>
<keyword evidence="26" id="KW-1185">Reference proteome</keyword>
<evidence type="ECO:0000313" key="25">
    <source>
        <dbReference type="EMBL" id="GFF65161.1"/>
    </source>
</evidence>
<sequence>MTEEMSLVDVSSSVSLKGEDSSNVALLRDLFINDVAASEPADSNAGVRKDELCSDNSDNDHDAVPNQNDFSQQRRVQNAQFEALSAPTRRRYLLRLLLTWSRLSKRADADSNEAIDRAPIALSDRELSIAHLIAKQDLGSGMLDPREYQIELFERAKTQNTIAVLDTGSGKTLIAVLLLRHTILNELDNRANGKPHRVSFFLVDSVTLAYQQAAVLRNNIDQNVAHFFGAMGTDLWDKRTWDEHLERNMVIVCTAEILNQCLLNSYVKMDQINLLIFDEAHHAKKDHPYARIIRDSYFKVQPSQRPRVFGMTASPIDTKGDITEAATRLETLLDSRIATTSKITLLREVVSRPIEKVWAYNRLESPFATELYKLMDTRYGNIKVLKGVFRFAWHASSELGKWCSDRAWRHALADDLLPKLEGNISKLVESNTLNEEHGAVFKDIIRIREASETVKDYSFADPELPGELSSKVQLLRMELSKHFSDTTGTKCIVFTQKRYTAKILNELFTVLNIPHLRPGVLIGVRPGDIGGMNITFRQQFLALVKFRTGEINCLFATSVAEEGLDIPDCNLVVRFDLYHTLIQYVQSRGRARHCTSTYAIMVEKENAEHEGRLKEVREAEKIMQRFCETLPEDRILHGNDHDLDSLLQEEEGRRTFTVKSTGAKLTYHSAIAILARYASSLQYEKETVPQVTYVVSPVSNAYICEVILPEKSPIRGLTGSPAIRKAGAKQSAAFDTCLLLRKNRLLDDYFNSIYHRRLPAMRNAKLAITCKRTNQYDMLLKPSIWDRQRTTPTDTFYGIHISLLPSKPLNRDHRPILLLTREKLPEFPAFSIYLDEDVETKVLSNRLKHGSQISIDELQSLTTFTLRIFRDAFHKVYEHETQKMPYWLAPAEALDGRGSGTNPRDCVDWDTVSFVHNNDEIPFTRDLSPDSLVNRFIFDNWDGRFRYFTVAVADTLQPSDPPPPSVPRRRHMNNIMNYTLSLSKNSRGRFLSGCDWKQPVLQAELVRLRRNLLDKMTTQEKEMQTECFICAEPLRISAIPTSTVSTCLAFPAIISRLDSYLIALEACDELELVIRPDFALEAFTKDSDNTEEHRGQQIHFQRGMGKNYERLEFLGDCFLKMATSIALFNQNPDDDEFDYHVNRMCLICNKNLFNTAIKKQIYRYIRSRGFSRHIWYPDGLTLLHGKDHSKKLLSEGKHALGEKTIADVCEAVIGASLLSGGPEHRFDMATKAVTALVDSPSHRVSSWKEYITLYTMPKYQAEKSRGSENDLARHVEEELGYHFTYPRLLASAITHPSLPSTWGYRVPCYQRLEFLGDSLLDMVCVEDLFRRFPDRDPQWLTEHKMAMVSNKFLGALSVKLGFHRRIVAFSNPLQAQITHYAEEIETAQTESQGAVDYWVVAKDPPKCLPDMVEAYLGAIFVDSKFDFQVIEAFFERQIKPFFEDMSIYDTFANKHPTTFLHNKLTNEYGCTNYCLKAGELPTIDGVPAGVLAAVIVHGNVISEARSSSSRYAKVKASEKALTVLDGLLPFEFRQKYHCDCNEAKDSSSVVEIGTAI</sequence>
<evidence type="ECO:0000256" key="17">
    <source>
        <dbReference type="ARBA" id="ARBA00035116"/>
    </source>
</evidence>
<feature type="domain" description="RNase III" evidence="20">
    <location>
        <begin position="1272"/>
        <end position="1424"/>
    </location>
</feature>
<feature type="domain" description="Helicase C-terminal" evidence="23">
    <location>
        <begin position="478"/>
        <end position="637"/>
    </location>
</feature>
<evidence type="ECO:0000256" key="8">
    <source>
        <dbReference type="ARBA" id="ARBA00022801"/>
    </source>
</evidence>
<dbReference type="PROSITE" id="PS50142">
    <property type="entry name" value="RNASE_3_2"/>
    <property type="match status" value="2"/>
</dbReference>
<dbReference type="Pfam" id="PF04851">
    <property type="entry name" value="ResIII"/>
    <property type="match status" value="1"/>
</dbReference>
<dbReference type="PROSITE" id="PS50821">
    <property type="entry name" value="PAZ"/>
    <property type="match status" value="1"/>
</dbReference>
<dbReference type="Pfam" id="PF24995">
    <property type="entry name" value="DSRM_2"/>
    <property type="match status" value="1"/>
</dbReference>
<evidence type="ECO:0000259" key="21">
    <source>
        <dbReference type="PROSITE" id="PS50821"/>
    </source>
</evidence>
<evidence type="ECO:0000256" key="5">
    <source>
        <dbReference type="ARBA" id="ARBA00022723"/>
    </source>
</evidence>
<dbReference type="SMART" id="SM00487">
    <property type="entry name" value="DEXDc"/>
    <property type="match status" value="1"/>
</dbReference>
<feature type="region of interest" description="Disordered" evidence="19">
    <location>
        <begin position="42"/>
        <end position="72"/>
    </location>
</feature>
<comment type="cofactor">
    <cofactor evidence="1">
        <name>Mn(2+)</name>
        <dbReference type="ChEBI" id="CHEBI:29035"/>
    </cofactor>
</comment>
<keyword evidence="15" id="KW-0464">Manganese</keyword>
<feature type="domain" description="RNase III" evidence="20">
    <location>
        <begin position="1081"/>
        <end position="1221"/>
    </location>
</feature>
<dbReference type="InterPro" id="IPR027417">
    <property type="entry name" value="P-loop_NTPase"/>
</dbReference>
<dbReference type="CDD" id="cd00593">
    <property type="entry name" value="RIBOc"/>
    <property type="match status" value="2"/>
</dbReference>
<keyword evidence="8" id="KW-0378">Hydrolase</keyword>
<evidence type="ECO:0000256" key="4">
    <source>
        <dbReference type="ARBA" id="ARBA00022721"/>
    </source>
</evidence>
<evidence type="ECO:0000259" key="22">
    <source>
        <dbReference type="PROSITE" id="PS51192"/>
    </source>
</evidence>
<dbReference type="InterPro" id="IPR038248">
    <property type="entry name" value="Dicer_dimer_sf"/>
</dbReference>
<dbReference type="PROSITE" id="PS51192">
    <property type="entry name" value="HELICASE_ATP_BIND_1"/>
    <property type="match status" value="1"/>
</dbReference>
<reference evidence="25 26" key="1">
    <citation type="submission" date="2020-01" db="EMBL/GenBank/DDBJ databases">
        <title>Draft genome sequence of Aspergillus lentulus IFM 60648.</title>
        <authorList>
            <person name="Takahashi H."/>
            <person name="Yaguchi T."/>
        </authorList>
    </citation>
    <scope>NUCLEOTIDE SEQUENCE [LARGE SCALE GENOMIC DNA]</scope>
    <source>
        <strain evidence="25 26">IFM 60648</strain>
    </source>
</reference>
<accession>A0ABQ0ZUJ0</accession>
<feature type="domain" description="Dicer dsRNA-binding fold" evidence="24">
    <location>
        <begin position="670"/>
        <end position="760"/>
    </location>
</feature>
<dbReference type="InterPro" id="IPR003100">
    <property type="entry name" value="PAZ_dom"/>
</dbReference>
<evidence type="ECO:0000256" key="7">
    <source>
        <dbReference type="ARBA" id="ARBA00022741"/>
    </source>
</evidence>
<comment type="caution">
    <text evidence="25">The sequence shown here is derived from an EMBL/GenBank/DDBJ whole genome shotgun (WGS) entry which is preliminary data.</text>
</comment>
<feature type="domain" description="Helicase ATP-binding" evidence="22">
    <location>
        <begin position="152"/>
        <end position="333"/>
    </location>
</feature>
<dbReference type="PROSITE" id="PS51194">
    <property type="entry name" value="HELICASE_CTER"/>
    <property type="match status" value="1"/>
</dbReference>
<dbReference type="InterPro" id="IPR001650">
    <property type="entry name" value="Helicase_C-like"/>
</dbReference>